<feature type="transmembrane region" description="Helical" evidence="6">
    <location>
        <begin position="20"/>
        <end position="41"/>
    </location>
</feature>
<dbReference type="InterPro" id="IPR020846">
    <property type="entry name" value="MFS_dom"/>
</dbReference>
<keyword evidence="9" id="KW-1185">Reference proteome</keyword>
<evidence type="ECO:0000259" key="7">
    <source>
        <dbReference type="PROSITE" id="PS50850"/>
    </source>
</evidence>
<keyword evidence="4 6" id="KW-1133">Transmembrane helix</keyword>
<protein>
    <submittedName>
        <fullName evidence="8">MFS transporter</fullName>
    </submittedName>
</protein>
<feature type="transmembrane region" description="Helical" evidence="6">
    <location>
        <begin position="239"/>
        <end position="259"/>
    </location>
</feature>
<reference evidence="8 9" key="1">
    <citation type="submission" date="2020-03" db="EMBL/GenBank/DDBJ databases">
        <title>Whole genome shotgun sequence of Phytohabitans rumicis NBRC 108638.</title>
        <authorList>
            <person name="Komaki H."/>
            <person name="Tamura T."/>
        </authorList>
    </citation>
    <scope>NUCLEOTIDE SEQUENCE [LARGE SCALE GENOMIC DNA]</scope>
    <source>
        <strain evidence="8 9">NBRC 108638</strain>
    </source>
</reference>
<feature type="transmembrane region" description="Helical" evidence="6">
    <location>
        <begin position="173"/>
        <end position="193"/>
    </location>
</feature>
<reference evidence="8 9" key="2">
    <citation type="submission" date="2020-03" db="EMBL/GenBank/DDBJ databases">
        <authorList>
            <person name="Ichikawa N."/>
            <person name="Kimura A."/>
            <person name="Kitahashi Y."/>
            <person name="Uohara A."/>
        </authorList>
    </citation>
    <scope>NUCLEOTIDE SEQUENCE [LARGE SCALE GENOMIC DNA]</scope>
    <source>
        <strain evidence="8 9">NBRC 108638</strain>
    </source>
</reference>
<evidence type="ECO:0000256" key="3">
    <source>
        <dbReference type="ARBA" id="ARBA00022692"/>
    </source>
</evidence>
<comment type="caution">
    <text evidence="8">The sequence shown here is derived from an EMBL/GenBank/DDBJ whole genome shotgun (WGS) entry which is preliminary data.</text>
</comment>
<keyword evidence="5 6" id="KW-0472">Membrane</keyword>
<feature type="transmembrane region" description="Helical" evidence="6">
    <location>
        <begin position="110"/>
        <end position="132"/>
    </location>
</feature>
<dbReference type="RefSeq" id="WP_173085375.1">
    <property type="nucleotide sequence ID" value="NZ_BAABJB010000019.1"/>
</dbReference>
<dbReference type="PROSITE" id="PS50850">
    <property type="entry name" value="MFS"/>
    <property type="match status" value="1"/>
</dbReference>
<dbReference type="PANTHER" id="PTHR42718:SF9">
    <property type="entry name" value="MAJOR FACILITATOR SUPERFAMILY MULTIDRUG TRANSPORTER MFSC"/>
    <property type="match status" value="1"/>
</dbReference>
<dbReference type="Gene3D" id="1.20.1250.20">
    <property type="entry name" value="MFS general substrate transporter like domains"/>
    <property type="match status" value="2"/>
</dbReference>
<evidence type="ECO:0000256" key="5">
    <source>
        <dbReference type="ARBA" id="ARBA00023136"/>
    </source>
</evidence>
<keyword evidence="2" id="KW-0813">Transport</keyword>
<dbReference type="InterPro" id="IPR036259">
    <property type="entry name" value="MFS_trans_sf"/>
</dbReference>
<name>A0A6V8LFE8_9ACTN</name>
<dbReference type="Proteomes" id="UP000482960">
    <property type="component" value="Unassembled WGS sequence"/>
</dbReference>
<dbReference type="SUPFAM" id="SSF103473">
    <property type="entry name" value="MFS general substrate transporter"/>
    <property type="match status" value="1"/>
</dbReference>
<feature type="transmembrane region" description="Helical" evidence="6">
    <location>
        <begin position="85"/>
        <end position="104"/>
    </location>
</feature>
<gene>
    <name evidence="8" type="ORF">Prum_096050</name>
</gene>
<feature type="transmembrane region" description="Helical" evidence="6">
    <location>
        <begin position="373"/>
        <end position="392"/>
    </location>
</feature>
<dbReference type="EMBL" id="BLPG01000002">
    <property type="protein sequence ID" value="GFJ95963.1"/>
    <property type="molecule type" value="Genomic_DNA"/>
</dbReference>
<feature type="transmembrane region" description="Helical" evidence="6">
    <location>
        <begin position="464"/>
        <end position="483"/>
    </location>
</feature>
<dbReference type="InterPro" id="IPR011701">
    <property type="entry name" value="MFS"/>
</dbReference>
<dbReference type="GO" id="GO:0022857">
    <property type="term" value="F:transmembrane transporter activity"/>
    <property type="evidence" value="ECO:0007669"/>
    <property type="project" value="InterPro"/>
</dbReference>
<dbReference type="PANTHER" id="PTHR42718">
    <property type="entry name" value="MAJOR FACILITATOR SUPERFAMILY MULTIDRUG TRANSPORTER MFSC"/>
    <property type="match status" value="1"/>
</dbReference>
<feature type="transmembrane region" description="Helical" evidence="6">
    <location>
        <begin position="340"/>
        <end position="361"/>
    </location>
</feature>
<evidence type="ECO:0000313" key="8">
    <source>
        <dbReference type="EMBL" id="GFJ95963.1"/>
    </source>
</evidence>
<dbReference type="GO" id="GO:0005886">
    <property type="term" value="C:plasma membrane"/>
    <property type="evidence" value="ECO:0007669"/>
    <property type="project" value="UniProtKB-SubCell"/>
</dbReference>
<proteinExistence type="predicted"/>
<evidence type="ECO:0000256" key="1">
    <source>
        <dbReference type="ARBA" id="ARBA00004651"/>
    </source>
</evidence>
<dbReference type="AlphaFoldDB" id="A0A6V8LFE8"/>
<dbReference type="CDD" id="cd17503">
    <property type="entry name" value="MFS_LmrB_MDR_like"/>
    <property type="match status" value="1"/>
</dbReference>
<evidence type="ECO:0000256" key="6">
    <source>
        <dbReference type="SAM" id="Phobius"/>
    </source>
</evidence>
<feature type="transmembrane region" description="Helical" evidence="6">
    <location>
        <begin position="144"/>
        <end position="167"/>
    </location>
</feature>
<sequence>MSVSKVAERERLDPAFIRLALVLITGVLAVVFDTTVVNVALDTLARDLHVGVATVQWVTTGYLLALGMAVPVTGWLIHRLGGKRVWLCALALFLAGSVGASLAWDAPSLVAWRVVQGIGGGLMLPVLTTLLVQAAGGRSLGRVTALVTFPALLGPIFGPLLGGLIVQHTSWRWIFWVNVPFCVVGLLLAWRLMPAFPGTGRSRGRQTPELGAERQARNLPAAATEASEASQPAESRLDAAGLALASPGIAAIVYALAQVGADGGFGHPTVLVPLLGGLALLVAFTVRSTSIGDRALVDLRLLRVTSFSAATGLLFLSGFALYGAMLLVPLYFQQVRGQDPFAAGLLIAAQGVGVLASRGIAGRLTDRIGARPVTSAGLVVVALATVPFALATAHTPEWWLVAALVVRGIGLGAVTIPVMASAYLGLDRAAVPHASIITRTAQQIGGSFGTAVLAVALERTTFDAAFWWSIGFTVAAVVLARWLPNRPAQPSAP</sequence>
<evidence type="ECO:0000313" key="9">
    <source>
        <dbReference type="Proteomes" id="UP000482960"/>
    </source>
</evidence>
<feature type="transmembrane region" description="Helical" evidence="6">
    <location>
        <begin position="265"/>
        <end position="286"/>
    </location>
</feature>
<comment type="subcellular location">
    <subcellularLocation>
        <location evidence="1">Cell membrane</location>
        <topology evidence="1">Multi-pass membrane protein</topology>
    </subcellularLocation>
</comment>
<feature type="transmembrane region" description="Helical" evidence="6">
    <location>
        <begin position="61"/>
        <end position="78"/>
    </location>
</feature>
<feature type="transmembrane region" description="Helical" evidence="6">
    <location>
        <begin position="307"/>
        <end position="328"/>
    </location>
</feature>
<dbReference type="Pfam" id="PF07690">
    <property type="entry name" value="MFS_1"/>
    <property type="match status" value="1"/>
</dbReference>
<keyword evidence="3 6" id="KW-0812">Transmembrane</keyword>
<organism evidence="8 9">
    <name type="scientific">Phytohabitans rumicis</name>
    <dbReference type="NCBI Taxonomy" id="1076125"/>
    <lineage>
        <taxon>Bacteria</taxon>
        <taxon>Bacillati</taxon>
        <taxon>Actinomycetota</taxon>
        <taxon>Actinomycetes</taxon>
        <taxon>Micromonosporales</taxon>
        <taxon>Micromonosporaceae</taxon>
    </lineage>
</organism>
<evidence type="ECO:0000256" key="2">
    <source>
        <dbReference type="ARBA" id="ARBA00022448"/>
    </source>
</evidence>
<feature type="domain" description="Major facilitator superfamily (MFS) profile" evidence="7">
    <location>
        <begin position="19"/>
        <end position="488"/>
    </location>
</feature>
<accession>A0A6V8LFE8</accession>
<feature type="transmembrane region" description="Helical" evidence="6">
    <location>
        <begin position="398"/>
        <end position="424"/>
    </location>
</feature>
<evidence type="ECO:0000256" key="4">
    <source>
        <dbReference type="ARBA" id="ARBA00022989"/>
    </source>
</evidence>